<dbReference type="Proteomes" id="UP001296776">
    <property type="component" value="Unassembled WGS sequence"/>
</dbReference>
<organism evidence="1 2">
    <name type="scientific">Halochromatium glycolicum</name>
    <dbReference type="NCBI Taxonomy" id="85075"/>
    <lineage>
        <taxon>Bacteria</taxon>
        <taxon>Pseudomonadati</taxon>
        <taxon>Pseudomonadota</taxon>
        <taxon>Gammaproteobacteria</taxon>
        <taxon>Chromatiales</taxon>
        <taxon>Chromatiaceae</taxon>
        <taxon>Halochromatium</taxon>
    </lineage>
</organism>
<gene>
    <name evidence="1" type="ORF">CKO40_03575</name>
</gene>
<name>A0AAJ0U1P4_9GAMM</name>
<keyword evidence="2" id="KW-1185">Reference proteome</keyword>
<reference evidence="1" key="1">
    <citation type="submission" date="2017-08" db="EMBL/GenBank/DDBJ databases">
        <authorList>
            <person name="Imhoff J.F."/>
            <person name="Rahn T."/>
            <person name="Kuenzel S."/>
            <person name="Neulinger S.C."/>
        </authorList>
    </citation>
    <scope>NUCLEOTIDE SEQUENCE</scope>
    <source>
        <strain evidence="1">DSM 11080</strain>
    </source>
</reference>
<comment type="caution">
    <text evidence="1">The sequence shown here is derived from an EMBL/GenBank/DDBJ whole genome shotgun (WGS) entry which is preliminary data.</text>
</comment>
<accession>A0AAJ0U1P4</accession>
<reference evidence="1" key="2">
    <citation type="journal article" date="2020" name="Microorganisms">
        <title>Osmotic Adaptation and Compatible Solute Biosynthesis of Phototrophic Bacteria as Revealed from Genome Analyses.</title>
        <authorList>
            <person name="Imhoff J.F."/>
            <person name="Rahn T."/>
            <person name="Kunzel S."/>
            <person name="Keller A."/>
            <person name="Neulinger S.C."/>
        </authorList>
    </citation>
    <scope>NUCLEOTIDE SEQUENCE</scope>
    <source>
        <strain evidence="1">DSM 11080</strain>
    </source>
</reference>
<protein>
    <submittedName>
        <fullName evidence="1">Uncharacterized protein</fullName>
    </submittedName>
</protein>
<proteinExistence type="predicted"/>
<sequence>MVAAMSPSQPTEELVEDVAAIHLAAIGAATKRGVEIDDADERGDASEVVLKGRLGSALHRLNPDLPHDTV</sequence>
<evidence type="ECO:0000313" key="1">
    <source>
        <dbReference type="EMBL" id="MBK1703650.1"/>
    </source>
</evidence>
<evidence type="ECO:0000313" key="2">
    <source>
        <dbReference type="Proteomes" id="UP001296776"/>
    </source>
</evidence>
<dbReference type="EMBL" id="NRSJ01000004">
    <property type="protein sequence ID" value="MBK1703650.1"/>
    <property type="molecule type" value="Genomic_DNA"/>
</dbReference>
<dbReference type="AlphaFoldDB" id="A0AAJ0U1P4"/>